<dbReference type="InterPro" id="IPR045851">
    <property type="entry name" value="AMP-bd_C_sf"/>
</dbReference>
<dbReference type="Pfam" id="PF00501">
    <property type="entry name" value="AMP-binding"/>
    <property type="match status" value="1"/>
</dbReference>
<keyword evidence="2" id="KW-0436">Ligase</keyword>
<dbReference type="PANTHER" id="PTHR43201:SF5">
    <property type="entry name" value="MEDIUM-CHAIN ACYL-COA LIGASE ACSF2, MITOCHONDRIAL"/>
    <property type="match status" value="1"/>
</dbReference>
<feature type="domain" description="AMP-dependent synthetase/ligase" evidence="3">
    <location>
        <begin position="22"/>
        <end position="375"/>
    </location>
</feature>
<dbReference type="PANTHER" id="PTHR43201">
    <property type="entry name" value="ACYL-COA SYNTHETASE"/>
    <property type="match status" value="1"/>
</dbReference>
<evidence type="ECO:0000259" key="4">
    <source>
        <dbReference type="Pfam" id="PF13193"/>
    </source>
</evidence>
<dbReference type="FunFam" id="3.30.300.30:FF:000008">
    <property type="entry name" value="2,3-dihydroxybenzoate-AMP ligase"/>
    <property type="match status" value="1"/>
</dbReference>
<protein>
    <recommendedName>
        <fullName evidence="6">AMP-dependent synthetase/ligase domain-containing protein</fullName>
    </recommendedName>
</protein>
<dbReference type="EMBL" id="UINC01007946">
    <property type="protein sequence ID" value="SVA35784.1"/>
    <property type="molecule type" value="Genomic_DNA"/>
</dbReference>
<proteinExistence type="inferred from homology"/>
<evidence type="ECO:0000256" key="2">
    <source>
        <dbReference type="ARBA" id="ARBA00022598"/>
    </source>
</evidence>
<comment type="similarity">
    <text evidence="1">Belongs to the ATP-dependent AMP-binding enzyme family.</text>
</comment>
<accession>A0A381V6G2</accession>
<sequence>MTGDEMLPPTYQHLSITGSVRAAMSRNPDKQALKHGENQRSYKQLIDRVDRISTGFIHDLKLAINDHAAIVSSNSIEYMEIILGASQAGIAMATINPKLSPVEIELICNDVEAKVLFVDASSAENLRDVHFETIVRVITINNELEEWINLSKPINNLPVIQEWDTFTIPYTSGTTGKPKGVLVPHRSRILQLFGMAAEYGCYSPDDRFLAIAPMCHGAGMIFALAPIFFGGYVEIKDQFDPEDIITALKKEKITGFFGVPTHFHGILGLGNKLLEANKPASLKTIISNAAALPQAIKEKIVGIYGDNVLHEAYGSTEGGIISNLRPVDQLRKLQCVGQPFPCTNIKVINESGDECNPNEVGEIFSSSPYLFNGYWKRPKETAEALDSDGWLTVGDLAKKDDEGYLYIVDRKKDMVISGGINIYPREIEEILFQHPDVIDAAVIGVPDEKWGEALKAFLVTKDDGELSVDAIKQFCEGKIAKIKMPRKVSLIDAIPRNAGGKVLKTTLRKLD</sequence>
<name>A0A381V6G2_9ZZZZ</name>
<dbReference type="AlphaFoldDB" id="A0A381V6G2"/>
<dbReference type="InterPro" id="IPR025110">
    <property type="entry name" value="AMP-bd_C"/>
</dbReference>
<evidence type="ECO:0008006" key="6">
    <source>
        <dbReference type="Google" id="ProtNLM"/>
    </source>
</evidence>
<dbReference type="GO" id="GO:0006631">
    <property type="term" value="P:fatty acid metabolic process"/>
    <property type="evidence" value="ECO:0007669"/>
    <property type="project" value="TreeGrafter"/>
</dbReference>
<dbReference type="InterPro" id="IPR020845">
    <property type="entry name" value="AMP-binding_CS"/>
</dbReference>
<organism evidence="5">
    <name type="scientific">marine metagenome</name>
    <dbReference type="NCBI Taxonomy" id="408172"/>
    <lineage>
        <taxon>unclassified sequences</taxon>
        <taxon>metagenomes</taxon>
        <taxon>ecological metagenomes</taxon>
    </lineage>
</organism>
<evidence type="ECO:0000313" key="5">
    <source>
        <dbReference type="EMBL" id="SVA35784.1"/>
    </source>
</evidence>
<dbReference type="Gene3D" id="3.40.50.12780">
    <property type="entry name" value="N-terminal domain of ligase-like"/>
    <property type="match status" value="1"/>
</dbReference>
<dbReference type="InterPro" id="IPR042099">
    <property type="entry name" value="ANL_N_sf"/>
</dbReference>
<reference evidence="5" key="1">
    <citation type="submission" date="2018-05" db="EMBL/GenBank/DDBJ databases">
        <authorList>
            <person name="Lanie J.A."/>
            <person name="Ng W.-L."/>
            <person name="Kazmierczak K.M."/>
            <person name="Andrzejewski T.M."/>
            <person name="Davidsen T.M."/>
            <person name="Wayne K.J."/>
            <person name="Tettelin H."/>
            <person name="Glass J.I."/>
            <person name="Rusch D."/>
            <person name="Podicherti R."/>
            <person name="Tsui H.-C.T."/>
            <person name="Winkler M.E."/>
        </authorList>
    </citation>
    <scope>NUCLEOTIDE SEQUENCE</scope>
</reference>
<gene>
    <name evidence="5" type="ORF">METZ01_LOCUS88638</name>
</gene>
<dbReference type="InterPro" id="IPR000873">
    <property type="entry name" value="AMP-dep_synth/lig_dom"/>
</dbReference>
<evidence type="ECO:0000259" key="3">
    <source>
        <dbReference type="Pfam" id="PF00501"/>
    </source>
</evidence>
<dbReference type="SUPFAM" id="SSF56801">
    <property type="entry name" value="Acetyl-CoA synthetase-like"/>
    <property type="match status" value="1"/>
</dbReference>
<dbReference type="PROSITE" id="PS00455">
    <property type="entry name" value="AMP_BINDING"/>
    <property type="match status" value="1"/>
</dbReference>
<dbReference type="Pfam" id="PF13193">
    <property type="entry name" value="AMP-binding_C"/>
    <property type="match status" value="1"/>
</dbReference>
<feature type="domain" description="AMP-binding enzyme C-terminal" evidence="4">
    <location>
        <begin position="426"/>
        <end position="501"/>
    </location>
</feature>
<dbReference type="Gene3D" id="3.30.300.30">
    <property type="match status" value="1"/>
</dbReference>
<dbReference type="GO" id="GO:0031956">
    <property type="term" value="F:medium-chain fatty acid-CoA ligase activity"/>
    <property type="evidence" value="ECO:0007669"/>
    <property type="project" value="TreeGrafter"/>
</dbReference>
<evidence type="ECO:0000256" key="1">
    <source>
        <dbReference type="ARBA" id="ARBA00006432"/>
    </source>
</evidence>